<evidence type="ECO:0000313" key="3">
    <source>
        <dbReference type="Proteomes" id="UP000257607"/>
    </source>
</evidence>
<organism evidence="2 3">
    <name type="scientific">Latilactobacillus curvatus</name>
    <name type="common">Lactobacillus curvatus</name>
    <dbReference type="NCBI Taxonomy" id="28038"/>
    <lineage>
        <taxon>Bacteria</taxon>
        <taxon>Bacillati</taxon>
        <taxon>Bacillota</taxon>
        <taxon>Bacilli</taxon>
        <taxon>Lactobacillales</taxon>
        <taxon>Lactobacillaceae</taxon>
        <taxon>Latilactobacillus</taxon>
    </lineage>
</organism>
<gene>
    <name evidence="2" type="ORF">DT351_07350</name>
</gene>
<proteinExistence type="predicted"/>
<feature type="region of interest" description="Disordered" evidence="1">
    <location>
        <begin position="34"/>
        <end position="66"/>
    </location>
</feature>
<dbReference type="EMBL" id="CP031003">
    <property type="protein sequence ID" value="AXN36194.1"/>
    <property type="molecule type" value="Genomic_DNA"/>
</dbReference>
<sequence length="111" mass="12350">MEYQNTKTGFILMTDCKISGTNWVRIDKAERVGQAPAPAPEVEVVEQPAETPAPAVEHQQEPKVPEVSEDMAGFDGVTRNQIMQELDAQGIKYDPKAKKQVLYDLMMSQGE</sequence>
<accession>A0A385AEZ9</accession>
<dbReference type="AlphaFoldDB" id="A0A385AEZ9"/>
<evidence type="ECO:0000313" key="2">
    <source>
        <dbReference type="EMBL" id="AXN36194.1"/>
    </source>
</evidence>
<evidence type="ECO:0000256" key="1">
    <source>
        <dbReference type="SAM" id="MobiDB-lite"/>
    </source>
</evidence>
<reference evidence="2 3" key="1">
    <citation type="submission" date="2018-07" db="EMBL/GenBank/DDBJ databases">
        <title>Lactobacillus curvatus genome sequence.</title>
        <authorList>
            <person name="Prechtl R."/>
        </authorList>
    </citation>
    <scope>NUCLEOTIDE SEQUENCE [LARGE SCALE GENOMIC DNA]</scope>
    <source>
        <strain evidence="2 3">TMW 1.1928</strain>
    </source>
</reference>
<evidence type="ECO:0008006" key="4">
    <source>
        <dbReference type="Google" id="ProtNLM"/>
    </source>
</evidence>
<protein>
    <recommendedName>
        <fullName evidence="4">HeH/LEM domain-containing protein</fullName>
    </recommendedName>
</protein>
<name>A0A385AEZ9_LATCU</name>
<dbReference type="RefSeq" id="WP_116843651.1">
    <property type="nucleotide sequence ID" value="NZ_CP031003.1"/>
</dbReference>
<dbReference type="Proteomes" id="UP000257607">
    <property type="component" value="Chromosome"/>
</dbReference>
<feature type="compositionally biased region" description="Low complexity" evidence="1">
    <location>
        <begin position="40"/>
        <end position="57"/>
    </location>
</feature>